<evidence type="ECO:0000256" key="3">
    <source>
        <dbReference type="SAM" id="Coils"/>
    </source>
</evidence>
<feature type="domain" description="Response regulatory" evidence="4">
    <location>
        <begin position="5"/>
        <end position="123"/>
    </location>
</feature>
<accession>A0AAW9PV98</accession>
<dbReference type="Pfam" id="PF00072">
    <property type="entry name" value="Response_reg"/>
    <property type="match status" value="1"/>
</dbReference>
<dbReference type="InterPro" id="IPR001789">
    <property type="entry name" value="Sig_transdc_resp-reg_receiver"/>
</dbReference>
<organism evidence="5 6">
    <name type="scientific">Tumidithrix elongata BACA0141</name>
    <dbReference type="NCBI Taxonomy" id="2716417"/>
    <lineage>
        <taxon>Bacteria</taxon>
        <taxon>Bacillati</taxon>
        <taxon>Cyanobacteriota</taxon>
        <taxon>Cyanophyceae</taxon>
        <taxon>Pseudanabaenales</taxon>
        <taxon>Pseudanabaenaceae</taxon>
        <taxon>Tumidithrix</taxon>
        <taxon>Tumidithrix elongata</taxon>
    </lineage>
</organism>
<evidence type="ECO:0000313" key="6">
    <source>
        <dbReference type="Proteomes" id="UP001333818"/>
    </source>
</evidence>
<feature type="modified residue" description="4-aspartylphosphate" evidence="2">
    <location>
        <position position="54"/>
    </location>
</feature>
<name>A0AAW9PV98_9CYAN</name>
<evidence type="ECO:0000259" key="4">
    <source>
        <dbReference type="PROSITE" id="PS50110"/>
    </source>
</evidence>
<feature type="coiled-coil region" evidence="3">
    <location>
        <begin position="151"/>
        <end position="178"/>
    </location>
</feature>
<dbReference type="RefSeq" id="WP_330482960.1">
    <property type="nucleotide sequence ID" value="NZ_JAZBJZ010000021.1"/>
</dbReference>
<reference evidence="5" key="1">
    <citation type="submission" date="2024-01" db="EMBL/GenBank/DDBJ databases">
        <title>Bank of Algae and Cyanobacteria of the Azores (BACA) strain genomes.</title>
        <authorList>
            <person name="Luz R."/>
            <person name="Cordeiro R."/>
            <person name="Fonseca A."/>
            <person name="Goncalves V."/>
        </authorList>
    </citation>
    <scope>NUCLEOTIDE SEQUENCE</scope>
    <source>
        <strain evidence="5">BACA0141</strain>
    </source>
</reference>
<evidence type="ECO:0000256" key="2">
    <source>
        <dbReference type="PROSITE-ProRule" id="PRU00169"/>
    </source>
</evidence>
<proteinExistence type="predicted"/>
<dbReference type="Proteomes" id="UP001333818">
    <property type="component" value="Unassembled WGS sequence"/>
</dbReference>
<dbReference type="SMART" id="SM00448">
    <property type="entry name" value="REC"/>
    <property type="match status" value="1"/>
</dbReference>
<dbReference type="EMBL" id="JAZBJZ010000021">
    <property type="protein sequence ID" value="MEE3716531.1"/>
    <property type="molecule type" value="Genomic_DNA"/>
</dbReference>
<keyword evidence="1 2" id="KW-0597">Phosphoprotein</keyword>
<dbReference type="SUPFAM" id="SSF52172">
    <property type="entry name" value="CheY-like"/>
    <property type="match status" value="1"/>
</dbReference>
<sequence>MAAHKILVIDDSKVIRNMLRDMLPPANFEVLEAADGVKGLEMIQKEKPWMIMLDFLLPRMNGFEVYENLQQNRELKRIPLLLMSGRKQEWTSKIPEPFEDKYLVFIEKPFEQKVLIAAIKKAMALGQKRPPDTSVAAVSSHQVQSATSDSSQELLKQIEALDKRVKVLEQQVVNQHKQMQQLVDFIKKKIG</sequence>
<evidence type="ECO:0000313" key="5">
    <source>
        <dbReference type="EMBL" id="MEE3716531.1"/>
    </source>
</evidence>
<protein>
    <submittedName>
        <fullName evidence="5">Response regulator</fullName>
    </submittedName>
</protein>
<dbReference type="Gene3D" id="3.40.50.2300">
    <property type="match status" value="1"/>
</dbReference>
<dbReference type="PROSITE" id="PS50110">
    <property type="entry name" value="RESPONSE_REGULATORY"/>
    <property type="match status" value="1"/>
</dbReference>
<dbReference type="PANTHER" id="PTHR44591">
    <property type="entry name" value="STRESS RESPONSE REGULATOR PROTEIN 1"/>
    <property type="match status" value="1"/>
</dbReference>
<dbReference type="PANTHER" id="PTHR44591:SF23">
    <property type="entry name" value="CHEY SUBFAMILY"/>
    <property type="match status" value="1"/>
</dbReference>
<comment type="caution">
    <text evidence="5">The sequence shown here is derived from an EMBL/GenBank/DDBJ whole genome shotgun (WGS) entry which is preliminary data.</text>
</comment>
<keyword evidence="6" id="KW-1185">Reference proteome</keyword>
<dbReference type="AlphaFoldDB" id="A0AAW9PV98"/>
<dbReference type="InterPro" id="IPR011006">
    <property type="entry name" value="CheY-like_superfamily"/>
</dbReference>
<dbReference type="GO" id="GO:0000160">
    <property type="term" value="P:phosphorelay signal transduction system"/>
    <property type="evidence" value="ECO:0007669"/>
    <property type="project" value="InterPro"/>
</dbReference>
<keyword evidence="3" id="KW-0175">Coiled coil</keyword>
<gene>
    <name evidence="5" type="ORF">V2H45_07220</name>
</gene>
<evidence type="ECO:0000256" key="1">
    <source>
        <dbReference type="ARBA" id="ARBA00022553"/>
    </source>
</evidence>
<dbReference type="InterPro" id="IPR050595">
    <property type="entry name" value="Bact_response_regulator"/>
</dbReference>